<dbReference type="SUPFAM" id="SSF51735">
    <property type="entry name" value="NAD(P)-binding Rossmann-fold domains"/>
    <property type="match status" value="1"/>
</dbReference>
<dbReference type="InterPro" id="IPR002347">
    <property type="entry name" value="SDR_fam"/>
</dbReference>
<dbReference type="InterPro" id="IPR057326">
    <property type="entry name" value="KR_dom"/>
</dbReference>
<accession>A0AA37SCJ1</accession>
<evidence type="ECO:0000259" key="2">
    <source>
        <dbReference type="SMART" id="SM00822"/>
    </source>
</evidence>
<dbReference type="SMART" id="SM00822">
    <property type="entry name" value="PKS_KR"/>
    <property type="match status" value="1"/>
</dbReference>
<comment type="similarity">
    <text evidence="1">Belongs to the short-chain dehydrogenases/reductases (SDR) family.</text>
</comment>
<protein>
    <submittedName>
        <fullName evidence="3">3-oxoacyl-ACP reductase</fullName>
    </submittedName>
</protein>
<dbReference type="EMBL" id="BSNM01000014">
    <property type="protein sequence ID" value="GLQ31937.1"/>
    <property type="molecule type" value="Genomic_DNA"/>
</dbReference>
<dbReference type="Proteomes" id="UP001161389">
    <property type="component" value="Unassembled WGS sequence"/>
</dbReference>
<reference evidence="3" key="1">
    <citation type="journal article" date="2014" name="Int. J. Syst. Evol. Microbiol.">
        <title>Complete genome sequence of Corynebacterium casei LMG S-19264T (=DSM 44701T), isolated from a smear-ripened cheese.</title>
        <authorList>
            <consortium name="US DOE Joint Genome Institute (JGI-PGF)"/>
            <person name="Walter F."/>
            <person name="Albersmeier A."/>
            <person name="Kalinowski J."/>
            <person name="Ruckert C."/>
        </authorList>
    </citation>
    <scope>NUCLEOTIDE SEQUENCE</scope>
    <source>
        <strain evidence="3">NBRC 110071</strain>
    </source>
</reference>
<name>A0AA37SCJ1_9GAMM</name>
<evidence type="ECO:0000313" key="3">
    <source>
        <dbReference type="EMBL" id="GLQ31937.1"/>
    </source>
</evidence>
<keyword evidence="4" id="KW-1185">Reference proteome</keyword>
<dbReference type="PANTHER" id="PTHR42760:SF78">
    <property type="entry name" value="3-OXOACYL-[ACYL-CARRIER-PROTEIN] REDUCTASE [NADH]"/>
    <property type="match status" value="1"/>
</dbReference>
<feature type="domain" description="Ketoreductase" evidence="2">
    <location>
        <begin position="240"/>
        <end position="414"/>
    </location>
</feature>
<sequence>MGDFYQKMLQNDAGRKLLKTVGLPTPIELNRHHGQAVFFSGRLLAGSAPKGQMLEQLAESISNADAQIMFPANATTASDIKNTFEAKGNALTPIQCEKGAVSETFKALVFDATGLTSTKELKHLYAFFSPVIRNLEQNGRILILGRPHMASASGEQAAAMRALEGFSRSLSKEIGKKGATSQVVYVDKGAEHLAKPAIEFFLSAKSAYVNGQTVTVSKPGPAKNVVELPTVDWRLPLEGKTVLVTGGSRGIGEAIAETLARDGAKVFVLDIDAAQADLQAVADRIGGEAIVADITAKETPQLIADAVKESGLDIIVHNAGVTRDKMLANMPEHFWDMTLNINLTAEEEINDYLLEHNVINEDGRIICVSSMNGIAGQVGQSNYAASKAGVIGYVEYMAKPLAKKNITINAVAPGFIETAMTDAIPFMTREIGRRMNSLSQGGKPVDVAETISFFASPESKGISGNILRVCGQCLIGA</sequence>
<organism evidence="3 4">
    <name type="scientific">Litoribrevibacter albus</name>
    <dbReference type="NCBI Taxonomy" id="1473156"/>
    <lineage>
        <taxon>Bacteria</taxon>
        <taxon>Pseudomonadati</taxon>
        <taxon>Pseudomonadota</taxon>
        <taxon>Gammaproteobacteria</taxon>
        <taxon>Oceanospirillales</taxon>
        <taxon>Oceanospirillaceae</taxon>
        <taxon>Litoribrevibacter</taxon>
    </lineage>
</organism>
<dbReference type="GO" id="GO:0016616">
    <property type="term" value="F:oxidoreductase activity, acting on the CH-OH group of donors, NAD or NADP as acceptor"/>
    <property type="evidence" value="ECO:0007669"/>
    <property type="project" value="UniProtKB-ARBA"/>
</dbReference>
<evidence type="ECO:0000256" key="1">
    <source>
        <dbReference type="ARBA" id="ARBA00006484"/>
    </source>
</evidence>
<dbReference type="Pfam" id="PF13561">
    <property type="entry name" value="adh_short_C2"/>
    <property type="match status" value="1"/>
</dbReference>
<dbReference type="PANTHER" id="PTHR42760">
    <property type="entry name" value="SHORT-CHAIN DEHYDROGENASES/REDUCTASES FAMILY MEMBER"/>
    <property type="match status" value="1"/>
</dbReference>
<dbReference type="AlphaFoldDB" id="A0AA37SCJ1"/>
<dbReference type="FunFam" id="3.40.50.720:FF:000338">
    <property type="entry name" value="3-oxoacyl-ACP reductase FabG"/>
    <property type="match status" value="1"/>
</dbReference>
<reference evidence="3" key="2">
    <citation type="submission" date="2023-01" db="EMBL/GenBank/DDBJ databases">
        <title>Draft genome sequence of Litoribrevibacter albus strain NBRC 110071.</title>
        <authorList>
            <person name="Sun Q."/>
            <person name="Mori K."/>
        </authorList>
    </citation>
    <scope>NUCLEOTIDE SEQUENCE</scope>
    <source>
        <strain evidence="3">NBRC 110071</strain>
    </source>
</reference>
<dbReference type="InterPro" id="IPR036291">
    <property type="entry name" value="NAD(P)-bd_dom_sf"/>
</dbReference>
<dbReference type="RefSeq" id="WP_284381730.1">
    <property type="nucleotide sequence ID" value="NZ_BSNM01000014.1"/>
</dbReference>
<dbReference type="Gene3D" id="3.40.50.720">
    <property type="entry name" value="NAD(P)-binding Rossmann-like Domain"/>
    <property type="match status" value="2"/>
</dbReference>
<dbReference type="PRINTS" id="PR00080">
    <property type="entry name" value="SDRFAMILY"/>
</dbReference>
<evidence type="ECO:0000313" key="4">
    <source>
        <dbReference type="Proteomes" id="UP001161389"/>
    </source>
</evidence>
<comment type="caution">
    <text evidence="3">The sequence shown here is derived from an EMBL/GenBank/DDBJ whole genome shotgun (WGS) entry which is preliminary data.</text>
</comment>
<dbReference type="PRINTS" id="PR00081">
    <property type="entry name" value="GDHRDH"/>
</dbReference>
<dbReference type="NCBIfam" id="NF006110">
    <property type="entry name" value="PRK08261.1"/>
    <property type="match status" value="1"/>
</dbReference>
<gene>
    <name evidence="3" type="ORF">GCM10007876_24160</name>
</gene>
<proteinExistence type="inferred from homology"/>